<dbReference type="Proteomes" id="UP001347796">
    <property type="component" value="Unassembled WGS sequence"/>
</dbReference>
<reference evidence="3 4" key="1">
    <citation type="submission" date="2024-01" db="EMBL/GenBank/DDBJ databases">
        <title>The genome of the rayed Mediterranean limpet Patella caerulea (Linnaeus, 1758).</title>
        <authorList>
            <person name="Anh-Thu Weber A."/>
            <person name="Halstead-Nussloch G."/>
        </authorList>
    </citation>
    <scope>NUCLEOTIDE SEQUENCE [LARGE SCALE GENOMIC DNA]</scope>
    <source>
        <strain evidence="3">AATW-2023a</strain>
        <tissue evidence="3">Whole specimen</tissue>
    </source>
</reference>
<dbReference type="GO" id="GO:0019901">
    <property type="term" value="F:protein kinase binding"/>
    <property type="evidence" value="ECO:0007669"/>
    <property type="project" value="InterPro"/>
</dbReference>
<dbReference type="GO" id="GO:0016538">
    <property type="term" value="F:cyclin-dependent protein serine/threonine kinase regulator activity"/>
    <property type="evidence" value="ECO:0007669"/>
    <property type="project" value="TreeGrafter"/>
</dbReference>
<keyword evidence="4" id="KW-1185">Reference proteome</keyword>
<dbReference type="PANTHER" id="PTHR15615">
    <property type="match status" value="1"/>
</dbReference>
<dbReference type="AlphaFoldDB" id="A0AAN8GFI1"/>
<dbReference type="PANTHER" id="PTHR15615:SF108">
    <property type="entry name" value="PROTEIN CNPPD1"/>
    <property type="match status" value="1"/>
</dbReference>
<dbReference type="Gene3D" id="1.10.472.10">
    <property type="entry name" value="Cyclin-like"/>
    <property type="match status" value="1"/>
</dbReference>
<dbReference type="EMBL" id="JAZGQO010000021">
    <property type="protein sequence ID" value="KAK6165359.1"/>
    <property type="molecule type" value="Genomic_DNA"/>
</dbReference>
<accession>A0AAN8GFI1</accession>
<evidence type="ECO:0000256" key="2">
    <source>
        <dbReference type="ARBA" id="ARBA00040808"/>
    </source>
</evidence>
<dbReference type="Pfam" id="PF08613">
    <property type="entry name" value="Cyclin"/>
    <property type="match status" value="1"/>
</dbReference>
<comment type="caution">
    <text evidence="3">The sequence shown here is derived from an EMBL/GenBank/DDBJ whole genome shotgun (WGS) entry which is preliminary data.</text>
</comment>
<organism evidence="3 4">
    <name type="scientific">Patella caerulea</name>
    <name type="common">Rayed Mediterranean limpet</name>
    <dbReference type="NCBI Taxonomy" id="87958"/>
    <lineage>
        <taxon>Eukaryota</taxon>
        <taxon>Metazoa</taxon>
        <taxon>Spiralia</taxon>
        <taxon>Lophotrochozoa</taxon>
        <taxon>Mollusca</taxon>
        <taxon>Gastropoda</taxon>
        <taxon>Patellogastropoda</taxon>
        <taxon>Patelloidea</taxon>
        <taxon>Patellidae</taxon>
        <taxon>Patella</taxon>
    </lineage>
</organism>
<name>A0AAN8GFI1_PATCE</name>
<evidence type="ECO:0000256" key="1">
    <source>
        <dbReference type="ARBA" id="ARBA00038508"/>
    </source>
</evidence>
<protein>
    <recommendedName>
        <fullName evidence="2">Protein CNPPD1</fullName>
    </recommendedName>
</protein>
<sequence length="497" mass="55437">MKERFTKSLYYGELTDEDDDDNYDDGPSLPLTDIAVDYFQDVTPRKLGKVDSIFASSVASRACASPCSVMMSMIYAKRLRHRNSEYLDHMSSSDLFLISMMMASKFIYDEGVDEEVFNDEWAEAADMDISELNELERDFLQAIDWQLFVKRSEFFNLADQIEQRIALKQAIDRGWFSYTDLYILSRNTHIDKLWSNVGSQWLQVILVSSTAYMAGVMTLIGSTILALQVSTALTLVGTAMLAQQPIPAGPLLPTSFESSSYLSINDTAADAMEINDAADLSAVVGETKATQITEPGIEKEAKTPQVNLLATLIQKLFALVTIKEYMIQFVSAVSENFSSAQPLRKPFLGRQPIRNQVQGHTLNDTSSGNEHCCLCGSTELSNSKPVKTENSNRLEIQMCPKCLLACHASLRSSRHNRQILSHTEKCFRQCPNFASGLPADHNDFCFVNEVKRTHGESWQQVPCGLEEPPGSVDMGRLVVDVSLGFKTRTQLPVLVHA</sequence>
<proteinExistence type="inferred from homology"/>
<gene>
    <name evidence="3" type="ORF">SNE40_022300</name>
</gene>
<dbReference type="CDD" id="cd20557">
    <property type="entry name" value="CYCLIN_ScPCL1-like"/>
    <property type="match status" value="1"/>
</dbReference>
<evidence type="ECO:0000313" key="4">
    <source>
        <dbReference type="Proteomes" id="UP001347796"/>
    </source>
</evidence>
<dbReference type="InterPro" id="IPR013922">
    <property type="entry name" value="Cyclin_PHO80-like"/>
</dbReference>
<comment type="similarity">
    <text evidence="1">Belongs to the CNPPD1 family.</text>
</comment>
<dbReference type="GO" id="GO:0005634">
    <property type="term" value="C:nucleus"/>
    <property type="evidence" value="ECO:0007669"/>
    <property type="project" value="TreeGrafter"/>
</dbReference>
<dbReference type="GO" id="GO:0000307">
    <property type="term" value="C:cyclin-dependent protein kinase holoenzyme complex"/>
    <property type="evidence" value="ECO:0007669"/>
    <property type="project" value="TreeGrafter"/>
</dbReference>
<evidence type="ECO:0000313" key="3">
    <source>
        <dbReference type="EMBL" id="KAK6165359.1"/>
    </source>
</evidence>